<dbReference type="Gene3D" id="1.10.10.10">
    <property type="entry name" value="Winged helix-like DNA-binding domain superfamily/Winged helix DNA-binding domain"/>
    <property type="match status" value="1"/>
</dbReference>
<accession>A0A830GNJ1</accession>
<feature type="region of interest" description="Disordered" evidence="1">
    <location>
        <begin position="1"/>
        <end position="27"/>
    </location>
</feature>
<comment type="caution">
    <text evidence="3">The sequence shown here is derived from an EMBL/GenBank/DDBJ whole genome shotgun (WGS) entry which is preliminary data.</text>
</comment>
<reference evidence="3" key="2">
    <citation type="submission" date="2020-09" db="EMBL/GenBank/DDBJ databases">
        <authorList>
            <person name="Sun Q."/>
            <person name="Ohkuma M."/>
        </authorList>
    </citation>
    <scope>NUCLEOTIDE SEQUENCE</scope>
    <source>
        <strain evidence="3">JCM 17820</strain>
    </source>
</reference>
<proteinExistence type="predicted"/>
<name>A0A830GNJ1_9EURY</name>
<dbReference type="SUPFAM" id="SSF46785">
    <property type="entry name" value="Winged helix' DNA-binding domain"/>
    <property type="match status" value="1"/>
</dbReference>
<evidence type="ECO:0000313" key="3">
    <source>
        <dbReference type="EMBL" id="GGN99058.1"/>
    </source>
</evidence>
<feature type="compositionally biased region" description="Basic and acidic residues" evidence="1">
    <location>
        <begin position="1"/>
        <end position="11"/>
    </location>
</feature>
<feature type="domain" description="DUF7344" evidence="2">
    <location>
        <begin position="30"/>
        <end position="107"/>
    </location>
</feature>
<reference evidence="3" key="1">
    <citation type="journal article" date="2014" name="Int. J. Syst. Evol. Microbiol.">
        <title>Complete genome sequence of Corynebacterium casei LMG S-19264T (=DSM 44701T), isolated from a smear-ripened cheese.</title>
        <authorList>
            <consortium name="US DOE Joint Genome Institute (JGI-PGF)"/>
            <person name="Walter F."/>
            <person name="Albersmeier A."/>
            <person name="Kalinowski J."/>
            <person name="Ruckert C."/>
        </authorList>
    </citation>
    <scope>NUCLEOTIDE SEQUENCE</scope>
    <source>
        <strain evidence="3">JCM 17820</strain>
    </source>
</reference>
<protein>
    <recommendedName>
        <fullName evidence="2">DUF7344 domain-containing protein</fullName>
    </recommendedName>
</protein>
<dbReference type="EMBL" id="BMOU01000005">
    <property type="protein sequence ID" value="GGN99058.1"/>
    <property type="molecule type" value="Genomic_DNA"/>
</dbReference>
<keyword evidence="4" id="KW-1185">Reference proteome</keyword>
<evidence type="ECO:0000313" key="4">
    <source>
        <dbReference type="Proteomes" id="UP000605784"/>
    </source>
</evidence>
<dbReference type="InterPro" id="IPR036390">
    <property type="entry name" value="WH_DNA-bd_sf"/>
</dbReference>
<gene>
    <name evidence="3" type="ORF">GCM10009030_30150</name>
</gene>
<dbReference type="Pfam" id="PF24035">
    <property type="entry name" value="DUF7344"/>
    <property type="match status" value="1"/>
</dbReference>
<dbReference type="RefSeq" id="WP_188999726.1">
    <property type="nucleotide sequence ID" value="NZ_BMOU01000005.1"/>
</dbReference>
<dbReference type="Proteomes" id="UP000605784">
    <property type="component" value="Unassembled WGS sequence"/>
</dbReference>
<dbReference type="AlphaFoldDB" id="A0A830GNJ1"/>
<evidence type="ECO:0000259" key="2">
    <source>
        <dbReference type="Pfam" id="PF24035"/>
    </source>
</evidence>
<dbReference type="InterPro" id="IPR055768">
    <property type="entry name" value="DUF7344"/>
</dbReference>
<dbReference type="InterPro" id="IPR036388">
    <property type="entry name" value="WH-like_DNA-bd_sf"/>
</dbReference>
<sequence>MTPVEDPRTDLSLDAGELEGAAGPPPDDLFKALASEKRRRLLAILTEQATISLDDLTDVLVGWEATDSGPAGPDEWARMKIELVHAHLPLLADTGLVVHDEAAGEVRLESVSDPIRDLLRFATEYERVVETGRSQPTDS</sequence>
<organism evidence="3 4">
    <name type="scientific">Haloarcula pellucida</name>
    <dbReference type="NCBI Taxonomy" id="1427151"/>
    <lineage>
        <taxon>Archaea</taxon>
        <taxon>Methanobacteriati</taxon>
        <taxon>Methanobacteriota</taxon>
        <taxon>Stenosarchaea group</taxon>
        <taxon>Halobacteria</taxon>
        <taxon>Halobacteriales</taxon>
        <taxon>Haloarculaceae</taxon>
        <taxon>Haloarcula</taxon>
    </lineage>
</organism>
<evidence type="ECO:0000256" key="1">
    <source>
        <dbReference type="SAM" id="MobiDB-lite"/>
    </source>
</evidence>